<dbReference type="EMBL" id="GBEZ01007425">
    <property type="protein sequence ID" value="JAC78037.1"/>
    <property type="molecule type" value="Transcribed_RNA"/>
</dbReference>
<keyword evidence="3" id="KW-0862">Zinc</keyword>
<feature type="compositionally biased region" description="Basic residues" evidence="4">
    <location>
        <begin position="88"/>
        <end position="105"/>
    </location>
</feature>
<dbReference type="InterPro" id="IPR044817">
    <property type="entry name" value="SBP-like"/>
</dbReference>
<gene>
    <name evidence="7" type="ORF">TSPGSL018_16189</name>
    <name evidence="6" type="ORF">TSPGSL018_21900</name>
</gene>
<dbReference type="GO" id="GO:0008270">
    <property type="term" value="F:zinc ion binding"/>
    <property type="evidence" value="ECO:0007669"/>
    <property type="project" value="UniProtKB-KW"/>
</dbReference>
<dbReference type="GO" id="GO:0005634">
    <property type="term" value="C:nucleus"/>
    <property type="evidence" value="ECO:0007669"/>
    <property type="project" value="InterPro"/>
</dbReference>
<evidence type="ECO:0000256" key="1">
    <source>
        <dbReference type="ARBA" id="ARBA00022723"/>
    </source>
</evidence>
<feature type="region of interest" description="Disordered" evidence="4">
    <location>
        <begin position="88"/>
        <end position="152"/>
    </location>
</feature>
<dbReference type="PROSITE" id="PS51141">
    <property type="entry name" value="ZF_SBP"/>
    <property type="match status" value="1"/>
</dbReference>
<dbReference type="InterPro" id="IPR036893">
    <property type="entry name" value="SBP_sf"/>
</dbReference>
<accession>A0A061RYR4</accession>
<sequence length="263" mass="28191">MSRETNGGEGDGGTNWKQKLKCQYPDCQADLTKLKRFNLRCRICEEHCKALSVDINGEPHRFCQQCNKFHPLSAFDKDKRGCRVKLEKHNKRRRAHRRNQWKKAKGLPEDNLTQESEEEEAPGSKHFRPTIPHFGPVSVSQEADKDSKAGIGAAINPGGFTSLPGSTGNPSMDAYLAQLSQHASALQVNTAAAAVTSAPPVSLAPGMIGPPPPGQLEAWAEGAVPHPPPGSTAAAGAGGPPGQSLQQYMLLAAYAAYMAGYPT</sequence>
<evidence type="ECO:0000256" key="2">
    <source>
        <dbReference type="ARBA" id="ARBA00022771"/>
    </source>
</evidence>
<dbReference type="AlphaFoldDB" id="A0A061RYR4"/>
<dbReference type="EMBL" id="GBEZ01009762">
    <property type="protein sequence ID" value="JAC75851.1"/>
    <property type="molecule type" value="Transcribed_RNA"/>
</dbReference>
<keyword evidence="2" id="KW-0863">Zinc-finger</keyword>
<feature type="region of interest" description="Disordered" evidence="4">
    <location>
        <begin position="218"/>
        <end position="240"/>
    </location>
</feature>
<dbReference type="Gene3D" id="4.10.1100.10">
    <property type="entry name" value="Transcription factor, SBP-box domain"/>
    <property type="match status" value="1"/>
</dbReference>
<evidence type="ECO:0000256" key="3">
    <source>
        <dbReference type="ARBA" id="ARBA00022833"/>
    </source>
</evidence>
<name>A0A061RYR4_9CHLO</name>
<organism evidence="7">
    <name type="scientific">Tetraselmis sp. GSL018</name>
    <dbReference type="NCBI Taxonomy" id="582737"/>
    <lineage>
        <taxon>Eukaryota</taxon>
        <taxon>Viridiplantae</taxon>
        <taxon>Chlorophyta</taxon>
        <taxon>core chlorophytes</taxon>
        <taxon>Chlorodendrophyceae</taxon>
        <taxon>Chlorodendrales</taxon>
        <taxon>Chlorodendraceae</taxon>
        <taxon>Tetraselmis</taxon>
    </lineage>
</organism>
<dbReference type="PANTHER" id="PTHR31251:SF169">
    <property type="entry name" value="SQUAMOSA PROMOTER-BINDING-LIKE PROTEIN 8"/>
    <property type="match status" value="1"/>
</dbReference>
<proteinExistence type="predicted"/>
<evidence type="ECO:0000259" key="5">
    <source>
        <dbReference type="PROSITE" id="PS51141"/>
    </source>
</evidence>
<dbReference type="InterPro" id="IPR004333">
    <property type="entry name" value="SBP_dom"/>
</dbReference>
<protein>
    <submittedName>
        <fullName evidence="7">Squamosa promoter-binding-like protein 7-like</fullName>
    </submittedName>
</protein>
<dbReference type="PANTHER" id="PTHR31251">
    <property type="entry name" value="SQUAMOSA PROMOTER-BINDING-LIKE PROTEIN 4"/>
    <property type="match status" value="1"/>
</dbReference>
<reference evidence="7" key="1">
    <citation type="submission" date="2014-05" db="EMBL/GenBank/DDBJ databases">
        <title>The transcriptome of the halophilic microalga Tetraselmis sp. GSL018 isolated from the Great Salt Lake, Utah.</title>
        <authorList>
            <person name="Jinkerson R.E."/>
            <person name="D'Adamo S."/>
            <person name="Posewitz M.C."/>
        </authorList>
    </citation>
    <scope>NUCLEOTIDE SEQUENCE</scope>
    <source>
        <strain evidence="7">GSL018</strain>
    </source>
</reference>
<evidence type="ECO:0000313" key="6">
    <source>
        <dbReference type="EMBL" id="JAC75851.1"/>
    </source>
</evidence>
<dbReference type="GO" id="GO:0003677">
    <property type="term" value="F:DNA binding"/>
    <property type="evidence" value="ECO:0007669"/>
    <property type="project" value="InterPro"/>
</dbReference>
<keyword evidence="1" id="KW-0479">Metal-binding</keyword>
<feature type="domain" description="SBP-type" evidence="5">
    <location>
        <begin position="19"/>
        <end position="96"/>
    </location>
</feature>
<evidence type="ECO:0000256" key="4">
    <source>
        <dbReference type="SAM" id="MobiDB-lite"/>
    </source>
</evidence>
<dbReference type="Pfam" id="PF03110">
    <property type="entry name" value="SBP"/>
    <property type="match status" value="1"/>
</dbReference>
<dbReference type="SUPFAM" id="SSF103612">
    <property type="entry name" value="SBT domain"/>
    <property type="match status" value="1"/>
</dbReference>
<evidence type="ECO:0000313" key="7">
    <source>
        <dbReference type="EMBL" id="JAC78037.1"/>
    </source>
</evidence>